<dbReference type="AlphaFoldDB" id="A0A177JAG2"/>
<dbReference type="Proteomes" id="UP000077262">
    <property type="component" value="Unassembled WGS sequence"/>
</dbReference>
<protein>
    <submittedName>
        <fullName evidence="1">Uncharacterized protein</fullName>
    </submittedName>
</protein>
<dbReference type="EMBL" id="LSTR01000083">
    <property type="protein sequence ID" value="OAH38152.1"/>
    <property type="molecule type" value="Genomic_DNA"/>
</dbReference>
<reference evidence="1 2" key="1">
    <citation type="submission" date="2016-02" db="EMBL/GenBank/DDBJ databases">
        <authorList>
            <person name="Wen L."/>
            <person name="He K."/>
            <person name="Yang H."/>
        </authorList>
    </citation>
    <scope>NUCLEOTIDE SEQUENCE [LARGE SCALE GENOMIC DNA]</scope>
    <source>
        <strain evidence="1 2">CD09_2</strain>
    </source>
</reference>
<accession>A0A177JAG2</accession>
<organism evidence="1 2">
    <name type="scientific">Sphingobium yanoikuyae</name>
    <name type="common">Sphingomonas yanoikuyae</name>
    <dbReference type="NCBI Taxonomy" id="13690"/>
    <lineage>
        <taxon>Bacteria</taxon>
        <taxon>Pseudomonadati</taxon>
        <taxon>Pseudomonadota</taxon>
        <taxon>Alphaproteobacteria</taxon>
        <taxon>Sphingomonadales</taxon>
        <taxon>Sphingomonadaceae</taxon>
        <taxon>Sphingobium</taxon>
    </lineage>
</organism>
<name>A0A177JAG2_SPHYA</name>
<sequence>MWFDNDGVASLRKLWHDVKNNIDQCIIWRKSHQIGVIIKLKGEKDQFWSVEQSTAQMRGQHRKLLLIWQGFEILGVSQYCFRAGHCMPAHDFSQISDSQFGRHASTVGSKRVKHYGIEEGNARASQLHGNPSDRPFLQKSGNRAIFSPVNNNIKGECTPYSTKKRNIAFGYFALTSEKLLP</sequence>
<gene>
    <name evidence="1" type="ORF">AX777_23415</name>
</gene>
<proteinExistence type="predicted"/>
<evidence type="ECO:0000313" key="2">
    <source>
        <dbReference type="Proteomes" id="UP000077262"/>
    </source>
</evidence>
<evidence type="ECO:0000313" key="1">
    <source>
        <dbReference type="EMBL" id="OAH38152.1"/>
    </source>
</evidence>
<comment type="caution">
    <text evidence="1">The sequence shown here is derived from an EMBL/GenBank/DDBJ whole genome shotgun (WGS) entry which is preliminary data.</text>
</comment>